<gene>
    <name evidence="2" type="ORF">Aru02nite_57990</name>
</gene>
<evidence type="ECO:0000313" key="2">
    <source>
        <dbReference type="EMBL" id="GID14910.1"/>
    </source>
</evidence>
<evidence type="ECO:0000256" key="1">
    <source>
        <dbReference type="SAM" id="Phobius"/>
    </source>
</evidence>
<dbReference type="RefSeq" id="WP_203662936.1">
    <property type="nucleotide sequence ID" value="NZ_BAAAZM010000012.1"/>
</dbReference>
<dbReference type="Proteomes" id="UP000612808">
    <property type="component" value="Unassembled WGS sequence"/>
</dbReference>
<keyword evidence="1" id="KW-0812">Transmembrane</keyword>
<keyword evidence="3" id="KW-1185">Reference proteome</keyword>
<organism evidence="2 3">
    <name type="scientific">Actinocatenispora rupis</name>
    <dbReference type="NCBI Taxonomy" id="519421"/>
    <lineage>
        <taxon>Bacteria</taxon>
        <taxon>Bacillati</taxon>
        <taxon>Actinomycetota</taxon>
        <taxon>Actinomycetes</taxon>
        <taxon>Micromonosporales</taxon>
        <taxon>Micromonosporaceae</taxon>
        <taxon>Actinocatenispora</taxon>
    </lineage>
</organism>
<dbReference type="AlphaFoldDB" id="A0A8J3J541"/>
<evidence type="ECO:0000313" key="3">
    <source>
        <dbReference type="Proteomes" id="UP000612808"/>
    </source>
</evidence>
<keyword evidence="1" id="KW-1133">Transmembrane helix</keyword>
<protein>
    <submittedName>
        <fullName evidence="2">Uncharacterized protein</fullName>
    </submittedName>
</protein>
<reference evidence="2" key="1">
    <citation type="submission" date="2021-01" db="EMBL/GenBank/DDBJ databases">
        <title>Whole genome shotgun sequence of Actinocatenispora rupis NBRC 107355.</title>
        <authorList>
            <person name="Komaki H."/>
            <person name="Tamura T."/>
        </authorList>
    </citation>
    <scope>NUCLEOTIDE SEQUENCE</scope>
    <source>
        <strain evidence="2">NBRC 107355</strain>
    </source>
</reference>
<proteinExistence type="predicted"/>
<comment type="caution">
    <text evidence="2">The sequence shown here is derived from an EMBL/GenBank/DDBJ whole genome shotgun (WGS) entry which is preliminary data.</text>
</comment>
<name>A0A8J3J541_9ACTN</name>
<accession>A0A8J3J541</accession>
<sequence>MKAALVVVALLLLAASLWAGMQWITAERTGRRRTVLGALGTALLVAALAVGTVAFAAPF</sequence>
<feature type="transmembrane region" description="Helical" evidence="1">
    <location>
        <begin position="35"/>
        <end position="57"/>
    </location>
</feature>
<dbReference type="EMBL" id="BOMB01000034">
    <property type="protein sequence ID" value="GID14910.1"/>
    <property type="molecule type" value="Genomic_DNA"/>
</dbReference>
<keyword evidence="1" id="KW-0472">Membrane</keyword>